<sequence length="29" mass="3280">MWVTFAVGRQIVVTNQTLVLEDSDLDAEE</sequence>
<protein>
    <submittedName>
        <fullName evidence="1">Uncharacterized protein</fullName>
    </submittedName>
</protein>
<accession>A0ABY0SB30</accession>
<name>A0ABY0SB30_9PSED</name>
<organism evidence="1 2">
    <name type="scientific">Pseudomonas extremorientalis</name>
    <dbReference type="NCBI Taxonomy" id="169669"/>
    <lineage>
        <taxon>Bacteria</taxon>
        <taxon>Pseudomonadati</taxon>
        <taxon>Pseudomonadota</taxon>
        <taxon>Gammaproteobacteria</taxon>
        <taxon>Pseudomonadales</taxon>
        <taxon>Pseudomonadaceae</taxon>
        <taxon>Pseudomonas</taxon>
    </lineage>
</organism>
<reference evidence="1 2" key="1">
    <citation type="submission" date="2016-10" db="EMBL/GenBank/DDBJ databases">
        <authorList>
            <person name="Varghese N."/>
            <person name="Submissions S."/>
        </authorList>
    </citation>
    <scope>NUCLEOTIDE SEQUENCE [LARGE SCALE GENOMIC DNA]</scope>
    <source>
        <strain evidence="1 2">BS2774</strain>
    </source>
</reference>
<dbReference type="Proteomes" id="UP000182654">
    <property type="component" value="Chromosome I"/>
</dbReference>
<dbReference type="EMBL" id="LT629708">
    <property type="protein sequence ID" value="SDP01327.1"/>
    <property type="molecule type" value="Genomic_DNA"/>
</dbReference>
<evidence type="ECO:0000313" key="1">
    <source>
        <dbReference type="EMBL" id="SDP01327.1"/>
    </source>
</evidence>
<evidence type="ECO:0000313" key="2">
    <source>
        <dbReference type="Proteomes" id="UP000182654"/>
    </source>
</evidence>
<proteinExistence type="predicted"/>
<gene>
    <name evidence="1" type="ORF">SAMN04490184_2045</name>
</gene>
<keyword evidence="2" id="KW-1185">Reference proteome</keyword>